<evidence type="ECO:0000259" key="9">
    <source>
        <dbReference type="PROSITE" id="PS51671"/>
    </source>
</evidence>
<keyword evidence="6" id="KW-0175">Coiled coil</keyword>
<evidence type="ECO:0000256" key="3">
    <source>
        <dbReference type="ARBA" id="ARBA00023015"/>
    </source>
</evidence>
<keyword evidence="11" id="KW-1185">Reference proteome</keyword>
<evidence type="ECO:0000256" key="1">
    <source>
        <dbReference type="ARBA" id="ARBA00004123"/>
    </source>
</evidence>
<accession>A0A5P1E657</accession>
<proteinExistence type="inferred from homology"/>
<sequence>MELSAADLFTNPEIEDLNFVDEWELSSLDQDFSLTNIWDCFRETLSSESYNSCSPCFEAPLTPANIGEPTEKFPEPDKNWSFSSTNTGILSFGHPCSDERLKTVEVVIKESKNAKVKRSATGNQEHVIAERKRREKISEHLFTLHKIIPGTKRRDKASILKDTIDYMKEMAQKLKTLEEQATKETVKSVSVSCKKSQPSGISDEESGDNPPSADTQFNIEAKISAKIVLIKIHCKNQRGMLLKALGEIEKSHLSVISASSLPFSDQFLDITVTAQVEEGFSMTVKDLLKKLNTAFRMFM</sequence>
<evidence type="ECO:0000313" key="11">
    <source>
        <dbReference type="Proteomes" id="UP000243459"/>
    </source>
</evidence>
<evidence type="ECO:0000313" key="10">
    <source>
        <dbReference type="EMBL" id="ONK57949.1"/>
    </source>
</evidence>
<evidence type="ECO:0000256" key="6">
    <source>
        <dbReference type="SAM" id="Coils"/>
    </source>
</evidence>
<dbReference type="PANTHER" id="PTHR45959">
    <property type="entry name" value="BHLH TRANSCRIPTION FACTOR"/>
    <property type="match status" value="1"/>
</dbReference>
<dbReference type="Gramene" id="ONK57949">
    <property type="protein sequence ID" value="ONK57949"/>
    <property type="gene ID" value="A4U43_C09F5960"/>
</dbReference>
<dbReference type="SUPFAM" id="SSF47459">
    <property type="entry name" value="HLH, helix-loop-helix DNA-binding domain"/>
    <property type="match status" value="1"/>
</dbReference>
<evidence type="ECO:0000256" key="2">
    <source>
        <dbReference type="ARBA" id="ARBA00005510"/>
    </source>
</evidence>
<dbReference type="PANTHER" id="PTHR45959:SF2">
    <property type="entry name" value="BHLH TRANSCRIPTION FACTOR"/>
    <property type="match status" value="1"/>
</dbReference>
<dbReference type="Proteomes" id="UP000243459">
    <property type="component" value="Chromosome 9"/>
</dbReference>
<dbReference type="InterPro" id="IPR002912">
    <property type="entry name" value="ACT_dom"/>
</dbReference>
<feature type="coiled-coil region" evidence="6">
    <location>
        <begin position="160"/>
        <end position="187"/>
    </location>
</feature>
<dbReference type="InterPro" id="IPR054502">
    <property type="entry name" value="bHLH-TF_ACT-like_plant"/>
</dbReference>
<dbReference type="EMBL" id="CM007389">
    <property type="protein sequence ID" value="ONK57949.1"/>
    <property type="molecule type" value="Genomic_DNA"/>
</dbReference>
<organism evidence="10 11">
    <name type="scientific">Asparagus officinalis</name>
    <name type="common">Garden asparagus</name>
    <dbReference type="NCBI Taxonomy" id="4686"/>
    <lineage>
        <taxon>Eukaryota</taxon>
        <taxon>Viridiplantae</taxon>
        <taxon>Streptophyta</taxon>
        <taxon>Embryophyta</taxon>
        <taxon>Tracheophyta</taxon>
        <taxon>Spermatophyta</taxon>
        <taxon>Magnoliopsida</taxon>
        <taxon>Liliopsida</taxon>
        <taxon>Asparagales</taxon>
        <taxon>Asparagaceae</taxon>
        <taxon>Asparagoideae</taxon>
        <taxon>Asparagus</taxon>
    </lineage>
</organism>
<gene>
    <name evidence="10" type="ORF">A4U43_C09F5960</name>
</gene>
<dbReference type="PROSITE" id="PS51671">
    <property type="entry name" value="ACT"/>
    <property type="match status" value="1"/>
</dbReference>
<dbReference type="GO" id="GO:0005634">
    <property type="term" value="C:nucleus"/>
    <property type="evidence" value="ECO:0007669"/>
    <property type="project" value="UniProtKB-SubCell"/>
</dbReference>
<comment type="subcellular location">
    <subcellularLocation>
        <location evidence="1">Nucleus</location>
    </subcellularLocation>
</comment>
<evidence type="ECO:0008006" key="12">
    <source>
        <dbReference type="Google" id="ProtNLM"/>
    </source>
</evidence>
<dbReference type="Pfam" id="PF00010">
    <property type="entry name" value="HLH"/>
    <property type="match status" value="1"/>
</dbReference>
<dbReference type="SMART" id="SM00353">
    <property type="entry name" value="HLH"/>
    <property type="match status" value="1"/>
</dbReference>
<feature type="region of interest" description="Disordered" evidence="7">
    <location>
        <begin position="191"/>
        <end position="213"/>
    </location>
</feature>
<evidence type="ECO:0000256" key="7">
    <source>
        <dbReference type="SAM" id="MobiDB-lite"/>
    </source>
</evidence>
<name>A0A5P1E657_ASPOF</name>
<dbReference type="GO" id="GO:0046983">
    <property type="term" value="F:protein dimerization activity"/>
    <property type="evidence" value="ECO:0007669"/>
    <property type="project" value="InterPro"/>
</dbReference>
<protein>
    <recommendedName>
        <fullName evidence="12">BHLH domain-containing protein</fullName>
    </recommendedName>
</protein>
<comment type="similarity">
    <text evidence="2">Belongs to the bHLH protein family.</text>
</comment>
<keyword evidence="4" id="KW-0804">Transcription</keyword>
<dbReference type="AlphaFoldDB" id="A0A5P1E657"/>
<evidence type="ECO:0000256" key="5">
    <source>
        <dbReference type="ARBA" id="ARBA00023242"/>
    </source>
</evidence>
<dbReference type="InterPro" id="IPR011598">
    <property type="entry name" value="bHLH_dom"/>
</dbReference>
<dbReference type="PROSITE" id="PS50888">
    <property type="entry name" value="BHLH"/>
    <property type="match status" value="1"/>
</dbReference>
<dbReference type="Pfam" id="PF22754">
    <property type="entry name" value="bHLH-TF_ACT-like_plant"/>
    <property type="match status" value="1"/>
</dbReference>
<dbReference type="InterPro" id="IPR036638">
    <property type="entry name" value="HLH_DNA-bd_sf"/>
</dbReference>
<evidence type="ECO:0000259" key="8">
    <source>
        <dbReference type="PROSITE" id="PS50888"/>
    </source>
</evidence>
<evidence type="ECO:0000256" key="4">
    <source>
        <dbReference type="ARBA" id="ARBA00023163"/>
    </source>
</evidence>
<dbReference type="OMA" id="ATYYNID"/>
<keyword evidence="5" id="KW-0539">Nucleus</keyword>
<feature type="domain" description="ACT" evidence="9">
    <location>
        <begin position="229"/>
        <end position="299"/>
    </location>
</feature>
<dbReference type="OrthoDB" id="690068at2759"/>
<reference evidence="11" key="1">
    <citation type="journal article" date="2017" name="Nat. Commun.">
        <title>The asparagus genome sheds light on the origin and evolution of a young Y chromosome.</title>
        <authorList>
            <person name="Harkess A."/>
            <person name="Zhou J."/>
            <person name="Xu C."/>
            <person name="Bowers J.E."/>
            <person name="Van der Hulst R."/>
            <person name="Ayyampalayam S."/>
            <person name="Mercati F."/>
            <person name="Riccardi P."/>
            <person name="McKain M.R."/>
            <person name="Kakrana A."/>
            <person name="Tang H."/>
            <person name="Ray J."/>
            <person name="Groenendijk J."/>
            <person name="Arikit S."/>
            <person name="Mathioni S.M."/>
            <person name="Nakano M."/>
            <person name="Shan H."/>
            <person name="Telgmann-Rauber A."/>
            <person name="Kanno A."/>
            <person name="Yue Z."/>
            <person name="Chen H."/>
            <person name="Li W."/>
            <person name="Chen Y."/>
            <person name="Xu X."/>
            <person name="Zhang Y."/>
            <person name="Luo S."/>
            <person name="Chen H."/>
            <person name="Gao J."/>
            <person name="Mao Z."/>
            <person name="Pires J.C."/>
            <person name="Luo M."/>
            <person name="Kudrna D."/>
            <person name="Wing R.A."/>
            <person name="Meyers B.C."/>
            <person name="Yi K."/>
            <person name="Kong H."/>
            <person name="Lavrijsen P."/>
            <person name="Sunseri F."/>
            <person name="Falavigna A."/>
            <person name="Ye Y."/>
            <person name="Leebens-Mack J.H."/>
            <person name="Chen G."/>
        </authorList>
    </citation>
    <scope>NUCLEOTIDE SEQUENCE [LARGE SCALE GENOMIC DNA]</scope>
    <source>
        <strain evidence="11">cv. DH0086</strain>
    </source>
</reference>
<feature type="domain" description="BHLH" evidence="8">
    <location>
        <begin position="121"/>
        <end position="170"/>
    </location>
</feature>
<dbReference type="InterPro" id="IPR052610">
    <property type="entry name" value="bHLH_transcription_regulator"/>
</dbReference>
<keyword evidence="3" id="KW-0805">Transcription regulation</keyword>
<dbReference type="Gene3D" id="4.10.280.10">
    <property type="entry name" value="Helix-loop-helix DNA-binding domain"/>
    <property type="match status" value="1"/>
</dbReference>